<evidence type="ECO:0000256" key="14">
    <source>
        <dbReference type="SAM" id="SignalP"/>
    </source>
</evidence>
<gene>
    <name evidence="16" type="ORF">GCM10011579_084250</name>
</gene>
<dbReference type="InterPro" id="IPR005490">
    <property type="entry name" value="LD_TPept_cat_dom"/>
</dbReference>
<keyword evidence="6 13" id="KW-0573">Peptidoglycan synthesis</keyword>
<keyword evidence="2" id="KW-1003">Cell membrane</keyword>
<accession>A0A917YDQ5</accession>
<comment type="caution">
    <text evidence="16">The sequence shown here is derived from an EMBL/GenBank/DDBJ whole genome shotgun (WGS) entry which is preliminary data.</text>
</comment>
<dbReference type="Proteomes" id="UP000600365">
    <property type="component" value="Unassembled WGS sequence"/>
</dbReference>
<evidence type="ECO:0000259" key="15">
    <source>
        <dbReference type="PROSITE" id="PS52029"/>
    </source>
</evidence>
<dbReference type="GO" id="GO:0071555">
    <property type="term" value="P:cell wall organization"/>
    <property type="evidence" value="ECO:0007669"/>
    <property type="project" value="UniProtKB-UniRule"/>
</dbReference>
<feature type="chain" id="PRO_5036744890" evidence="14">
    <location>
        <begin position="29"/>
        <end position="404"/>
    </location>
</feature>
<dbReference type="InterPro" id="IPR050979">
    <property type="entry name" value="LD-transpeptidase"/>
</dbReference>
<dbReference type="PANTHER" id="PTHR30582">
    <property type="entry name" value="L,D-TRANSPEPTIDASE"/>
    <property type="match status" value="1"/>
</dbReference>
<organism evidence="16 17">
    <name type="scientific">Streptomyces albiflavescens</name>
    <dbReference type="NCBI Taxonomy" id="1623582"/>
    <lineage>
        <taxon>Bacteria</taxon>
        <taxon>Bacillati</taxon>
        <taxon>Actinomycetota</taxon>
        <taxon>Actinomycetes</taxon>
        <taxon>Kitasatosporales</taxon>
        <taxon>Streptomycetaceae</taxon>
        <taxon>Streptomyces</taxon>
    </lineage>
</organism>
<keyword evidence="9 16" id="KW-0449">Lipoprotein</keyword>
<sequence>MRQRLTSRLGRRIAQPLAFASAAVVVLAACSTGGKADGDSGKAGGDGDNGAPAAIVVEPGDAKAKVPVSRKVTVRAQGGSLSSVEVSSPGPGALAGTWSKGKSLWTSTTPLAPGAIYTVTATGEASGGSALNKTASFTTEAATNTFVGEYYPDKGAKVGVAMPVSITFNKPIPDKAAIERKLKVAASPAVEGAWSWMKDRNGKDRIDYRPEKYWKPGTNVTLRMDLAGVNAGGGVYGTQQRVVNFTIGDAVTSTVDVKKKTMTVAKNGKTLRTLKVSTGKKGFETWNGTMVVLSKVPTIRMNSDTVGIFGPEAYDLGSVKWDVQLTPSGTYAHAAPWNEGKFGVINGSHGCIGMSTADAKWFYQQVHLGDPVTVVNSVDTVAVNNGYGDWNVDWESWKKASALH</sequence>
<dbReference type="Pfam" id="PF17964">
    <property type="entry name" value="Big_10"/>
    <property type="match status" value="1"/>
</dbReference>
<dbReference type="CDD" id="cd13432">
    <property type="entry name" value="LDT_IgD_like_2"/>
    <property type="match status" value="1"/>
</dbReference>
<keyword evidence="8" id="KW-0564">Palmitate</keyword>
<feature type="active site" description="Proton donor/acceptor" evidence="13">
    <location>
        <position position="333"/>
    </location>
</feature>
<feature type="active site" description="Nucleophile" evidence="13">
    <location>
        <position position="351"/>
    </location>
</feature>
<dbReference type="Gene3D" id="2.60.40.3780">
    <property type="match status" value="1"/>
</dbReference>
<dbReference type="GO" id="GO:0071972">
    <property type="term" value="F:peptidoglycan L,D-transpeptidase activity"/>
    <property type="evidence" value="ECO:0007669"/>
    <property type="project" value="TreeGrafter"/>
</dbReference>
<dbReference type="RefSeq" id="WP_189191399.1">
    <property type="nucleotide sequence ID" value="NZ_BMMM01000022.1"/>
</dbReference>
<dbReference type="PROSITE" id="PS52029">
    <property type="entry name" value="LD_TPASE"/>
    <property type="match status" value="1"/>
</dbReference>
<dbReference type="SUPFAM" id="SSF141523">
    <property type="entry name" value="L,D-transpeptidase catalytic domain-like"/>
    <property type="match status" value="1"/>
</dbReference>
<keyword evidence="17" id="KW-1185">Reference proteome</keyword>
<evidence type="ECO:0000256" key="7">
    <source>
        <dbReference type="ARBA" id="ARBA00023136"/>
    </source>
</evidence>
<keyword evidence="7" id="KW-0472">Membrane</keyword>
<evidence type="ECO:0000256" key="8">
    <source>
        <dbReference type="ARBA" id="ARBA00023139"/>
    </source>
</evidence>
<evidence type="ECO:0000256" key="2">
    <source>
        <dbReference type="ARBA" id="ARBA00022475"/>
    </source>
</evidence>
<evidence type="ECO:0000313" key="17">
    <source>
        <dbReference type="Proteomes" id="UP000600365"/>
    </source>
</evidence>
<dbReference type="InterPro" id="IPR041280">
    <property type="entry name" value="Big_10"/>
</dbReference>
<dbReference type="GO" id="GO:0016746">
    <property type="term" value="F:acyltransferase activity"/>
    <property type="evidence" value="ECO:0007669"/>
    <property type="project" value="UniProtKB-KW"/>
</dbReference>
<dbReference type="PANTHER" id="PTHR30582:SF2">
    <property type="entry name" value="L,D-TRANSPEPTIDASE YCIB-RELATED"/>
    <property type="match status" value="1"/>
</dbReference>
<dbReference type="AlphaFoldDB" id="A0A917YDQ5"/>
<dbReference type="GO" id="GO:0018104">
    <property type="term" value="P:peptidoglycan-protein cross-linking"/>
    <property type="evidence" value="ECO:0007669"/>
    <property type="project" value="TreeGrafter"/>
</dbReference>
<feature type="domain" description="L,D-TPase catalytic" evidence="15">
    <location>
        <begin position="251"/>
        <end position="375"/>
    </location>
</feature>
<dbReference type="PROSITE" id="PS51257">
    <property type="entry name" value="PROKAR_LIPOPROTEIN"/>
    <property type="match status" value="1"/>
</dbReference>
<evidence type="ECO:0000256" key="13">
    <source>
        <dbReference type="PROSITE-ProRule" id="PRU01373"/>
    </source>
</evidence>
<dbReference type="GO" id="GO:0005576">
    <property type="term" value="C:extracellular region"/>
    <property type="evidence" value="ECO:0007669"/>
    <property type="project" value="TreeGrafter"/>
</dbReference>
<keyword evidence="3" id="KW-0808">Transferase</keyword>
<dbReference type="FunFam" id="2.40.440.10:FF:000005">
    <property type="entry name" value="L,D-transpeptidase 2"/>
    <property type="match status" value="1"/>
</dbReference>
<evidence type="ECO:0000256" key="9">
    <source>
        <dbReference type="ARBA" id="ARBA00023288"/>
    </source>
</evidence>
<comment type="pathway">
    <text evidence="12">Glycan biosynthesis.</text>
</comment>
<dbReference type="EMBL" id="BMMM01000022">
    <property type="protein sequence ID" value="GGN89420.1"/>
    <property type="molecule type" value="Genomic_DNA"/>
</dbReference>
<keyword evidence="11 13" id="KW-0961">Cell wall biogenesis/degradation</keyword>
<evidence type="ECO:0000256" key="1">
    <source>
        <dbReference type="ARBA" id="ARBA00004752"/>
    </source>
</evidence>
<dbReference type="CDD" id="cd16913">
    <property type="entry name" value="YkuD_like"/>
    <property type="match status" value="1"/>
</dbReference>
<feature type="signal peptide" evidence="14">
    <location>
        <begin position="1"/>
        <end position="28"/>
    </location>
</feature>
<evidence type="ECO:0000256" key="5">
    <source>
        <dbReference type="ARBA" id="ARBA00022960"/>
    </source>
</evidence>
<dbReference type="GO" id="GO:0008360">
    <property type="term" value="P:regulation of cell shape"/>
    <property type="evidence" value="ECO:0007669"/>
    <property type="project" value="UniProtKB-UniRule"/>
</dbReference>
<evidence type="ECO:0000313" key="16">
    <source>
        <dbReference type="EMBL" id="GGN89420.1"/>
    </source>
</evidence>
<evidence type="ECO:0000256" key="10">
    <source>
        <dbReference type="ARBA" id="ARBA00023315"/>
    </source>
</evidence>
<evidence type="ECO:0000256" key="12">
    <source>
        <dbReference type="ARBA" id="ARBA00060592"/>
    </source>
</evidence>
<dbReference type="Pfam" id="PF03734">
    <property type="entry name" value="YkuD"/>
    <property type="match status" value="1"/>
</dbReference>
<dbReference type="Gene3D" id="2.40.440.10">
    <property type="entry name" value="L,D-transpeptidase catalytic domain-like"/>
    <property type="match status" value="1"/>
</dbReference>
<evidence type="ECO:0000256" key="11">
    <source>
        <dbReference type="ARBA" id="ARBA00023316"/>
    </source>
</evidence>
<evidence type="ECO:0000256" key="6">
    <source>
        <dbReference type="ARBA" id="ARBA00022984"/>
    </source>
</evidence>
<proteinExistence type="predicted"/>
<name>A0A917YDQ5_9ACTN</name>
<dbReference type="InterPro" id="IPR038063">
    <property type="entry name" value="Transpep_catalytic_dom"/>
</dbReference>
<comment type="pathway">
    <text evidence="1 13">Cell wall biogenesis; peptidoglycan biosynthesis.</text>
</comment>
<evidence type="ECO:0000256" key="3">
    <source>
        <dbReference type="ARBA" id="ARBA00022679"/>
    </source>
</evidence>
<keyword evidence="5 13" id="KW-0133">Cell shape</keyword>
<protein>
    <submittedName>
        <fullName evidence="16">Lipoprotein</fullName>
    </submittedName>
</protein>
<dbReference type="Gene3D" id="2.60.40.3710">
    <property type="match status" value="1"/>
</dbReference>
<reference evidence="16 17" key="1">
    <citation type="journal article" date="2014" name="Int. J. Syst. Evol. Microbiol.">
        <title>Complete genome sequence of Corynebacterium casei LMG S-19264T (=DSM 44701T), isolated from a smear-ripened cheese.</title>
        <authorList>
            <consortium name="US DOE Joint Genome Institute (JGI-PGF)"/>
            <person name="Walter F."/>
            <person name="Albersmeier A."/>
            <person name="Kalinowski J."/>
            <person name="Ruckert C."/>
        </authorList>
    </citation>
    <scope>NUCLEOTIDE SEQUENCE [LARGE SCALE GENOMIC DNA]</scope>
    <source>
        <strain evidence="16 17">CGMCC 4.7111</strain>
    </source>
</reference>
<keyword evidence="10" id="KW-0012">Acyltransferase</keyword>
<keyword evidence="4 14" id="KW-0732">Signal</keyword>
<evidence type="ECO:0000256" key="4">
    <source>
        <dbReference type="ARBA" id="ARBA00022729"/>
    </source>
</evidence>